<dbReference type="KEGG" id="frf:LO80_01550"/>
<feature type="transmembrane region" description="Helical" evidence="1">
    <location>
        <begin position="6"/>
        <end position="27"/>
    </location>
</feature>
<gene>
    <name evidence="2" type="ORF">LO80_01550</name>
</gene>
<dbReference type="AlphaFoldDB" id="A0A097EML2"/>
<evidence type="ECO:0000313" key="3">
    <source>
        <dbReference type="Proteomes" id="UP000029672"/>
    </source>
</evidence>
<dbReference type="Proteomes" id="UP000029672">
    <property type="component" value="Chromosome"/>
</dbReference>
<sequence>MTLFIPFVILTILMLITLIVIISTSLYCRIKRYDLSSFKKEIHKRTKYLILGGFLGFISLSLDAFNLVSDPIYVLVIYIIVAIYIIITFIIFLLDMLLFMKRLPKLALFISTAFTIILWLLTSFSSAVTNILIYDITGYTKDNFELGKDIFILLYTIQFLLIPIILISMVALFVAMVYFPSLKKQKIKYLYITGGIAGIFLLGLVFEYNVSNITVTQSKNILTATFFTDIEDISKYHIRDYEKIKVLNNGNILVYNPNYKTDNTNEFSTIELKPTLYK</sequence>
<keyword evidence="3" id="KW-1185">Reference proteome</keyword>
<feature type="transmembrane region" description="Helical" evidence="1">
    <location>
        <begin position="152"/>
        <end position="177"/>
    </location>
</feature>
<protein>
    <submittedName>
        <fullName evidence="2">Uncharacterized protein</fullName>
    </submittedName>
</protein>
<dbReference type="STRING" id="1547445.LO80_01550"/>
<keyword evidence="1" id="KW-0472">Membrane</keyword>
<feature type="transmembrane region" description="Helical" evidence="1">
    <location>
        <begin position="72"/>
        <end position="94"/>
    </location>
</feature>
<organism evidence="2 3">
    <name type="scientific">Candidatus Francisella endociliophora</name>
    <dbReference type="NCBI Taxonomy" id="653937"/>
    <lineage>
        <taxon>Bacteria</taxon>
        <taxon>Pseudomonadati</taxon>
        <taxon>Pseudomonadota</taxon>
        <taxon>Gammaproteobacteria</taxon>
        <taxon>Thiotrichales</taxon>
        <taxon>Francisellaceae</taxon>
        <taxon>Francisella</taxon>
    </lineage>
</organism>
<evidence type="ECO:0000256" key="1">
    <source>
        <dbReference type="SAM" id="Phobius"/>
    </source>
</evidence>
<accession>A0A097EML2</accession>
<keyword evidence="1" id="KW-1133">Transmembrane helix</keyword>
<evidence type="ECO:0000313" key="2">
    <source>
        <dbReference type="EMBL" id="AIT08788.1"/>
    </source>
</evidence>
<feature type="transmembrane region" description="Helical" evidence="1">
    <location>
        <begin position="48"/>
        <end position="66"/>
    </location>
</feature>
<dbReference type="EMBL" id="CP009574">
    <property type="protein sequence ID" value="AIT08788.1"/>
    <property type="molecule type" value="Genomic_DNA"/>
</dbReference>
<feature type="transmembrane region" description="Helical" evidence="1">
    <location>
        <begin position="106"/>
        <end position="132"/>
    </location>
</feature>
<proteinExistence type="predicted"/>
<dbReference type="HOGENOM" id="CLU_1000237_0_0_6"/>
<keyword evidence="1" id="KW-0812">Transmembrane</keyword>
<reference evidence="2 3" key="1">
    <citation type="submission" date="2014-10" db="EMBL/GenBank/DDBJ databases">
        <title>Whole genome sequence of Francisella endociliophora strain FSC1006, isolated from a laboratory culture of the marine ciliate Euplotes raikovi.</title>
        <authorList>
            <person name="Granberg M."/>
            <person name="Backman S."/>
            <person name="Lundmark E."/>
            <person name="Nilsson E."/>
            <person name="Karlsson E."/>
            <person name="Thelaus J."/>
            <person name="Ohrman C."/>
            <person name="Larkeryd A."/>
            <person name="Stenberg P."/>
        </authorList>
    </citation>
    <scope>NUCLEOTIDE SEQUENCE [LARGE SCALE GENOMIC DNA]</scope>
    <source>
        <strain evidence="2 3">FSC1006</strain>
    </source>
</reference>
<feature type="transmembrane region" description="Helical" evidence="1">
    <location>
        <begin position="189"/>
        <end position="210"/>
    </location>
</feature>
<name>A0A097EML2_9GAMM</name>